<dbReference type="SMART" id="SM00493">
    <property type="entry name" value="TOPRIM"/>
    <property type="match status" value="1"/>
</dbReference>
<keyword evidence="2 12" id="KW-0639">Primosome</keyword>
<proteinExistence type="inferred from homology"/>
<dbReference type="Gene3D" id="3.40.1360.10">
    <property type="match status" value="1"/>
</dbReference>
<dbReference type="SUPFAM" id="SSF57783">
    <property type="entry name" value="Zinc beta-ribbon"/>
    <property type="match status" value="1"/>
</dbReference>
<evidence type="ECO:0000256" key="7">
    <source>
        <dbReference type="ARBA" id="ARBA00022771"/>
    </source>
</evidence>
<keyword evidence="6 12" id="KW-0479">Metal-binding</keyword>
<dbReference type="PANTHER" id="PTHR30313:SF2">
    <property type="entry name" value="DNA PRIMASE"/>
    <property type="match status" value="1"/>
</dbReference>
<keyword evidence="1 12" id="KW-0240">DNA-directed RNA polymerase</keyword>
<evidence type="ECO:0000313" key="17">
    <source>
        <dbReference type="EMBL" id="SEW11127.1"/>
    </source>
</evidence>
<dbReference type="InterPro" id="IPR030846">
    <property type="entry name" value="DnaG_bac"/>
</dbReference>
<feature type="zinc finger region" description="CHC2-type" evidence="12 14">
    <location>
        <begin position="43"/>
        <end position="67"/>
    </location>
</feature>
<dbReference type="InterPro" id="IPR002694">
    <property type="entry name" value="Znf_CHC2"/>
</dbReference>
<evidence type="ECO:0000256" key="6">
    <source>
        <dbReference type="ARBA" id="ARBA00022723"/>
    </source>
</evidence>
<comment type="catalytic activity">
    <reaction evidence="12">
        <text>ssDNA + n NTP = ssDNA/pppN(pN)n-1 hybrid + (n-1) diphosphate.</text>
        <dbReference type="EC" id="2.7.7.101"/>
    </reaction>
</comment>
<dbReference type="PANTHER" id="PTHR30313">
    <property type="entry name" value="DNA PRIMASE"/>
    <property type="match status" value="1"/>
</dbReference>
<sequence>MSLPPGFLDELRNRLSLSQVVGRKVMWDQRKSNQAKGDMWAPCPFHQEKTASFHVDDRKGYYYCFGCHQKGDAISFVRETENVGFMEAVEILAGEAGMQMPARDPKAKEKADRRTQLVEVMEMAVSHFRLMLKTGAGTAAREYLARRRLSDAAVDRWEIGFAPDAWQGLWDHLKDKGVADDLILGAGLAKPSTKGGQPYDTFRNRILFPIRDARGRAIAFGGRAMDPDESAKYLNSPETELFDKGRSLYNHGPAREAAGRGQSLVVAEGYMDVIALSEAGFGATVAPLGTAITEDQLRLLWRIAPEPIIALDGDKAGLAAAMRVIDNALPLLEAGQSLRFAIMPEGKDPDDVLKESGPAAMQALIDAAIPMVDLLWRRETEGKVFDSPERRAALDKDLRAAIARIKDPSIRSHYGQAIKDKRWDLFRSRPKGQGAQGASRVPWEPGKGRGWAPVPPVLHSTKSSLLATADDQAQEVLREAVILAILIRRPDMLEHVESRMERLDMIGPDHGALQRVLLRHAHEGAEVLERTIIERIGAVALEKLFALNHVRITPAMRHPEDDEIVEASLNEEIMKLEAARGLRREIADAAQDMDTLPDEGMTWRLGQAAEARNKAQRSQSEDKATYEVADNGTLMNRDERDALDKLLAQISPDKKKGK</sequence>
<dbReference type="Pfam" id="PF01807">
    <property type="entry name" value="Zn_ribbon_DnaG"/>
    <property type="match status" value="1"/>
</dbReference>
<keyword evidence="7 12" id="KW-0863">Zinc-finger</keyword>
<dbReference type="InterPro" id="IPR006295">
    <property type="entry name" value="DNA_primase_DnaG"/>
</dbReference>
<evidence type="ECO:0000313" key="18">
    <source>
        <dbReference type="Proteomes" id="UP000199650"/>
    </source>
</evidence>
<reference evidence="17 18" key="1">
    <citation type="submission" date="2016-10" db="EMBL/GenBank/DDBJ databases">
        <authorList>
            <person name="de Groot N.N."/>
        </authorList>
    </citation>
    <scope>NUCLEOTIDE SEQUENCE [LARGE SCALE GENOMIC DNA]</scope>
    <source>
        <strain evidence="17 18">DSM 29439</strain>
    </source>
</reference>
<dbReference type="InterPro" id="IPR034151">
    <property type="entry name" value="TOPRIM_DnaG_bac"/>
</dbReference>
<dbReference type="AlphaFoldDB" id="A0A1I0P9R3"/>
<dbReference type="InterPro" id="IPR013264">
    <property type="entry name" value="DNAG_N"/>
</dbReference>
<dbReference type="InterPro" id="IPR006171">
    <property type="entry name" value="TOPRIM_dom"/>
</dbReference>
<dbReference type="GO" id="GO:0008270">
    <property type="term" value="F:zinc ion binding"/>
    <property type="evidence" value="ECO:0007669"/>
    <property type="project" value="UniProtKB-UniRule"/>
</dbReference>
<organism evidence="17 18">
    <name type="scientific">Aliiroseovarius sediminilitoris</name>
    <dbReference type="NCBI Taxonomy" id="1173584"/>
    <lineage>
        <taxon>Bacteria</taxon>
        <taxon>Pseudomonadati</taxon>
        <taxon>Pseudomonadota</taxon>
        <taxon>Alphaproteobacteria</taxon>
        <taxon>Rhodobacterales</taxon>
        <taxon>Paracoccaceae</taxon>
        <taxon>Aliiroseovarius</taxon>
    </lineage>
</organism>
<comment type="similarity">
    <text evidence="12 13">Belongs to the DnaG primase family.</text>
</comment>
<keyword evidence="9" id="KW-0460">Magnesium</keyword>
<keyword evidence="8 12" id="KW-0862">Zinc</keyword>
<dbReference type="GO" id="GO:0005737">
    <property type="term" value="C:cytoplasm"/>
    <property type="evidence" value="ECO:0007669"/>
    <property type="project" value="TreeGrafter"/>
</dbReference>
<evidence type="ECO:0000256" key="8">
    <source>
        <dbReference type="ARBA" id="ARBA00022833"/>
    </source>
</evidence>
<comment type="cofactor">
    <cofactor evidence="12 13 14">
        <name>Zn(2+)</name>
        <dbReference type="ChEBI" id="CHEBI:29105"/>
    </cofactor>
    <text evidence="12 13 14">Binds 1 zinc ion per monomer.</text>
</comment>
<dbReference type="SUPFAM" id="SSF56731">
    <property type="entry name" value="DNA primase core"/>
    <property type="match status" value="1"/>
</dbReference>
<protein>
    <recommendedName>
        <fullName evidence="12 13">DNA primase</fullName>
        <ecNumber evidence="12">2.7.7.101</ecNumber>
    </recommendedName>
</protein>
<accession>A0A1I0P9R3</accession>
<dbReference type="InterPro" id="IPR019475">
    <property type="entry name" value="DNA_primase_DnaB-bd"/>
</dbReference>
<dbReference type="GO" id="GO:0006269">
    <property type="term" value="P:DNA replication, synthesis of primer"/>
    <property type="evidence" value="ECO:0007669"/>
    <property type="project" value="UniProtKB-UniRule"/>
</dbReference>
<evidence type="ECO:0000256" key="10">
    <source>
        <dbReference type="ARBA" id="ARBA00023125"/>
    </source>
</evidence>
<comment type="domain">
    <text evidence="12">Contains an N-terminal zinc-binding domain, a central core domain that contains the primase activity, and a C-terminal DnaB-binding domain.</text>
</comment>
<dbReference type="SMART" id="SM00400">
    <property type="entry name" value="ZnF_CHCC"/>
    <property type="match status" value="1"/>
</dbReference>
<comment type="subunit">
    <text evidence="12">Monomer. Interacts with DnaB.</text>
</comment>
<dbReference type="GO" id="GO:0003899">
    <property type="term" value="F:DNA-directed RNA polymerase activity"/>
    <property type="evidence" value="ECO:0007669"/>
    <property type="project" value="UniProtKB-UniRule"/>
</dbReference>
<dbReference type="PROSITE" id="PS50880">
    <property type="entry name" value="TOPRIM"/>
    <property type="match status" value="1"/>
</dbReference>
<evidence type="ECO:0000256" key="13">
    <source>
        <dbReference type="PIRNR" id="PIRNR002811"/>
    </source>
</evidence>
<evidence type="ECO:0000256" key="12">
    <source>
        <dbReference type="HAMAP-Rule" id="MF_00974"/>
    </source>
</evidence>
<evidence type="ECO:0000256" key="5">
    <source>
        <dbReference type="ARBA" id="ARBA00022705"/>
    </source>
</evidence>
<keyword evidence="18" id="KW-1185">Reference proteome</keyword>
<name>A0A1I0P9R3_9RHOB</name>
<feature type="region of interest" description="Disordered" evidence="15">
    <location>
        <begin position="608"/>
        <end position="637"/>
    </location>
</feature>
<dbReference type="GO" id="GO:0003677">
    <property type="term" value="F:DNA binding"/>
    <property type="evidence" value="ECO:0007669"/>
    <property type="project" value="UniProtKB-KW"/>
</dbReference>
<comment type="function">
    <text evidence="12 13">RNA polymerase that catalyzes the synthesis of short RNA molecules used as primers for DNA polymerase during DNA replication.</text>
</comment>
<dbReference type="FunFam" id="3.40.1360.10:FF:000002">
    <property type="entry name" value="DNA primase"/>
    <property type="match status" value="1"/>
</dbReference>
<dbReference type="Pfam" id="PF10410">
    <property type="entry name" value="DnaB_bind"/>
    <property type="match status" value="1"/>
</dbReference>
<keyword evidence="5 12" id="KW-0235">DNA replication</keyword>
<keyword evidence="10 12" id="KW-0238">DNA-binding</keyword>
<evidence type="ECO:0000256" key="11">
    <source>
        <dbReference type="ARBA" id="ARBA00023163"/>
    </source>
</evidence>
<dbReference type="InterPro" id="IPR036977">
    <property type="entry name" value="DNA_primase_Znf_CHC2"/>
</dbReference>
<gene>
    <name evidence="12" type="primary">dnaG</name>
    <name evidence="17" type="ORF">SAMN05444851_1472</name>
</gene>
<dbReference type="CDD" id="cd03364">
    <property type="entry name" value="TOPRIM_DnaG_primases"/>
    <property type="match status" value="1"/>
</dbReference>
<dbReference type="GO" id="GO:0000428">
    <property type="term" value="C:DNA-directed RNA polymerase complex"/>
    <property type="evidence" value="ECO:0007669"/>
    <property type="project" value="UniProtKB-KW"/>
</dbReference>
<evidence type="ECO:0000256" key="2">
    <source>
        <dbReference type="ARBA" id="ARBA00022515"/>
    </source>
</evidence>
<dbReference type="Gene3D" id="3.90.980.10">
    <property type="entry name" value="DNA primase, catalytic core, N-terminal domain"/>
    <property type="match status" value="1"/>
</dbReference>
<dbReference type="Pfam" id="PF13662">
    <property type="entry name" value="Toprim_4"/>
    <property type="match status" value="1"/>
</dbReference>
<dbReference type="InterPro" id="IPR037068">
    <property type="entry name" value="DNA_primase_core_N_sf"/>
</dbReference>
<keyword evidence="4 12" id="KW-0548">Nucleotidyltransferase</keyword>
<dbReference type="PIRSF" id="PIRSF002811">
    <property type="entry name" value="DnaG"/>
    <property type="match status" value="1"/>
</dbReference>
<dbReference type="EMBL" id="FOJB01000001">
    <property type="protein sequence ID" value="SEW11127.1"/>
    <property type="molecule type" value="Genomic_DNA"/>
</dbReference>
<evidence type="ECO:0000259" key="16">
    <source>
        <dbReference type="PROSITE" id="PS50880"/>
    </source>
</evidence>
<dbReference type="InterPro" id="IPR050219">
    <property type="entry name" value="DnaG_primase"/>
</dbReference>
<keyword evidence="11 12" id="KW-0804">Transcription</keyword>
<dbReference type="RefSeq" id="WP_091429496.1">
    <property type="nucleotide sequence ID" value="NZ_FOJB01000001.1"/>
</dbReference>
<evidence type="ECO:0000256" key="14">
    <source>
        <dbReference type="PIRSR" id="PIRSR002811-1"/>
    </source>
</evidence>
<evidence type="ECO:0000256" key="9">
    <source>
        <dbReference type="ARBA" id="ARBA00022842"/>
    </source>
</evidence>
<evidence type="ECO:0000256" key="15">
    <source>
        <dbReference type="SAM" id="MobiDB-lite"/>
    </source>
</evidence>
<evidence type="ECO:0000256" key="3">
    <source>
        <dbReference type="ARBA" id="ARBA00022679"/>
    </source>
</evidence>
<dbReference type="Gene3D" id="3.90.580.10">
    <property type="entry name" value="Zinc finger, CHC2-type domain"/>
    <property type="match status" value="1"/>
</dbReference>
<dbReference type="Pfam" id="PF08275">
    <property type="entry name" value="DNAG_N"/>
    <property type="match status" value="1"/>
</dbReference>
<dbReference type="EC" id="2.7.7.101" evidence="12"/>
<keyword evidence="3 12" id="KW-0808">Transferase</keyword>
<evidence type="ECO:0000256" key="1">
    <source>
        <dbReference type="ARBA" id="ARBA00022478"/>
    </source>
</evidence>
<dbReference type="GO" id="GO:1990077">
    <property type="term" value="C:primosome complex"/>
    <property type="evidence" value="ECO:0007669"/>
    <property type="project" value="UniProtKB-KW"/>
</dbReference>
<dbReference type="STRING" id="1173584.SAMN05444851_1472"/>
<dbReference type="HAMAP" id="MF_00974">
    <property type="entry name" value="DNA_primase_DnaG"/>
    <property type="match status" value="1"/>
</dbReference>
<feature type="domain" description="Toprim" evidence="16">
    <location>
        <begin position="262"/>
        <end position="346"/>
    </location>
</feature>
<dbReference type="Proteomes" id="UP000199650">
    <property type="component" value="Unassembled WGS sequence"/>
</dbReference>
<dbReference type="OrthoDB" id="9803773at2"/>
<evidence type="ECO:0000256" key="4">
    <source>
        <dbReference type="ARBA" id="ARBA00022695"/>
    </source>
</evidence>
<dbReference type="NCBIfam" id="TIGR01391">
    <property type="entry name" value="dnaG"/>
    <property type="match status" value="1"/>
</dbReference>